<keyword evidence="2" id="KW-1185">Reference proteome</keyword>
<sequence>MITSQLYLHPGCDIHTALDRVRELKGFSLCNSTFTGDHSQILKMGVSEVFIFALLQIFTLYAGGNSGDPSNITDSSNRHHHHLHPRWLFGSGSAEKEEDGSANEKEDQSMFYFQHLYYVASKVPPEGAAQVSVNKEDHYILIDDNCNDLRVKALKSSETSPDGFKFIVNKDNFEILEWRTFTDIKRLSIRCIVSCKSHVIVKDTNGISYMAITSLWGSSEVLTLNSEIKGQYFQTENCGKEKKVKPDKIKVIKRVTADNKNCKPVKHVVKFDQGNDKTKSFLKGSTHAFGGAIEASASGTIADLVQIGGKLTAKYDYTRLNSETTSNLDKALHSASMEIEVPPNHSCTFEIKSKTSTVESQCSGLLTRQYKNGEERTTSLTDIVNQEEVAEILTSVNPCKPLTDRTKCSNA</sequence>
<evidence type="ECO:0000313" key="2">
    <source>
        <dbReference type="Proteomes" id="UP001364617"/>
    </source>
</evidence>
<gene>
    <name evidence="1" type="ORF">R3I93_015089</name>
</gene>
<reference evidence="1 2" key="1">
    <citation type="submission" date="2024-02" db="EMBL/GenBank/DDBJ databases">
        <title>Chromosome-level genome assembly of the Eurasian Minnow (Phoxinus phoxinus).</title>
        <authorList>
            <person name="Oriowo T.O."/>
            <person name="Martin S."/>
            <person name="Stange M."/>
            <person name="Chrysostomakis Y."/>
            <person name="Brown T."/>
            <person name="Winkler S."/>
            <person name="Kukowka S."/>
            <person name="Myers E.W."/>
            <person name="Bohne A."/>
        </authorList>
    </citation>
    <scope>NUCLEOTIDE SEQUENCE [LARGE SCALE GENOMIC DNA]</scope>
    <source>
        <strain evidence="1">ZFMK-TIS-60720</strain>
        <tissue evidence="1">Whole Organism</tissue>
    </source>
</reference>
<accession>A0AAN9CLU0</accession>
<evidence type="ECO:0000313" key="1">
    <source>
        <dbReference type="EMBL" id="KAK7140842.1"/>
    </source>
</evidence>
<organism evidence="1 2">
    <name type="scientific">Phoxinus phoxinus</name>
    <name type="common">Eurasian minnow</name>
    <dbReference type="NCBI Taxonomy" id="58324"/>
    <lineage>
        <taxon>Eukaryota</taxon>
        <taxon>Metazoa</taxon>
        <taxon>Chordata</taxon>
        <taxon>Craniata</taxon>
        <taxon>Vertebrata</taxon>
        <taxon>Euteleostomi</taxon>
        <taxon>Actinopterygii</taxon>
        <taxon>Neopterygii</taxon>
        <taxon>Teleostei</taxon>
        <taxon>Ostariophysi</taxon>
        <taxon>Cypriniformes</taxon>
        <taxon>Leuciscidae</taxon>
        <taxon>Phoxininae</taxon>
        <taxon>Phoxinus</taxon>
    </lineage>
</organism>
<dbReference type="AlphaFoldDB" id="A0AAN9CLU0"/>
<proteinExistence type="predicted"/>
<dbReference type="Gene3D" id="2.170.15.10">
    <property type="entry name" value="Proaerolysin, chain A, domain 3"/>
    <property type="match status" value="1"/>
</dbReference>
<name>A0AAN9CLU0_9TELE</name>
<dbReference type="Proteomes" id="UP001364617">
    <property type="component" value="Unassembled WGS sequence"/>
</dbReference>
<dbReference type="SUPFAM" id="SSF56973">
    <property type="entry name" value="Aerolisin/ETX pore-forming domain"/>
    <property type="match status" value="1"/>
</dbReference>
<comment type="caution">
    <text evidence="1">The sequence shown here is derived from an EMBL/GenBank/DDBJ whole genome shotgun (WGS) entry which is preliminary data.</text>
</comment>
<dbReference type="EMBL" id="JAYKXH010000016">
    <property type="protein sequence ID" value="KAK7140842.1"/>
    <property type="molecule type" value="Genomic_DNA"/>
</dbReference>
<protein>
    <submittedName>
        <fullName evidence="1">Uncharacterized protein</fullName>
    </submittedName>
</protein>